<evidence type="ECO:0000313" key="2">
    <source>
        <dbReference type="EMBL" id="MBB3713851.1"/>
    </source>
</evidence>
<feature type="transmembrane region" description="Helical" evidence="1">
    <location>
        <begin position="42"/>
        <end position="59"/>
    </location>
</feature>
<organism evidence="2 3">
    <name type="scientific">Limimaricola variabilis</name>
    <dbReference type="NCBI Taxonomy" id="1492771"/>
    <lineage>
        <taxon>Bacteria</taxon>
        <taxon>Pseudomonadati</taxon>
        <taxon>Pseudomonadota</taxon>
        <taxon>Alphaproteobacteria</taxon>
        <taxon>Rhodobacterales</taxon>
        <taxon>Paracoccaceae</taxon>
        <taxon>Limimaricola</taxon>
    </lineage>
</organism>
<proteinExistence type="predicted"/>
<protein>
    <submittedName>
        <fullName evidence="2">PurR-regulated permease PerM</fullName>
    </submittedName>
</protein>
<feature type="transmembrane region" description="Helical" evidence="1">
    <location>
        <begin position="71"/>
        <end position="98"/>
    </location>
</feature>
<keyword evidence="3" id="KW-1185">Reference proteome</keyword>
<reference evidence="2 3" key="1">
    <citation type="submission" date="2020-08" db="EMBL/GenBank/DDBJ databases">
        <title>Genomic Encyclopedia of Type Strains, Phase III (KMG-III): the genomes of soil and plant-associated and newly described type strains.</title>
        <authorList>
            <person name="Whitman W."/>
        </authorList>
    </citation>
    <scope>NUCLEOTIDE SEQUENCE [LARGE SCALE GENOMIC DNA]</scope>
    <source>
        <strain evidence="2 3">CECT 8572</strain>
    </source>
</reference>
<dbReference type="Proteomes" id="UP000576152">
    <property type="component" value="Unassembled WGS sequence"/>
</dbReference>
<keyword evidence="1" id="KW-1133">Transmembrane helix</keyword>
<name>A0ABR6HTG0_9RHOB</name>
<accession>A0ABR6HTG0</accession>
<evidence type="ECO:0000256" key="1">
    <source>
        <dbReference type="SAM" id="Phobius"/>
    </source>
</evidence>
<evidence type="ECO:0000313" key="3">
    <source>
        <dbReference type="Proteomes" id="UP000576152"/>
    </source>
</evidence>
<dbReference type="EMBL" id="JACIBX010000022">
    <property type="protein sequence ID" value="MBB3713851.1"/>
    <property type="molecule type" value="Genomic_DNA"/>
</dbReference>
<keyword evidence="1" id="KW-0472">Membrane</keyword>
<dbReference type="RefSeq" id="WP_183475314.1">
    <property type="nucleotide sequence ID" value="NZ_JACIBX010000022.1"/>
</dbReference>
<comment type="caution">
    <text evidence="2">The sequence shown here is derived from an EMBL/GenBank/DDBJ whole genome shotgun (WGS) entry which is preliminary data.</text>
</comment>
<sequence>MEEPTHSADTKGVAHWRAILLGCVAVMAIILVGWTLRAMAPVVVPVIFSVFLALLVAPVDRWGTKRAPEKFRWLGHVAAMGTIFLALLGFLACIGIAAQQIVERLPLGSGEESTLLLSFNLEALVVSRPDRCRNPCANVALTSQM</sequence>
<gene>
    <name evidence="2" type="ORF">FHS00_003458</name>
</gene>
<keyword evidence="1" id="KW-0812">Transmembrane</keyword>
<feature type="transmembrane region" description="Helical" evidence="1">
    <location>
        <begin position="18"/>
        <end position="36"/>
    </location>
</feature>